<evidence type="ECO:0000256" key="1">
    <source>
        <dbReference type="SAM" id="Phobius"/>
    </source>
</evidence>
<feature type="transmembrane region" description="Helical" evidence="1">
    <location>
        <begin position="104"/>
        <end position="128"/>
    </location>
</feature>
<keyword evidence="1" id="KW-1133">Transmembrane helix</keyword>
<proteinExistence type="predicted"/>
<feature type="transmembrane region" description="Helical" evidence="1">
    <location>
        <begin position="14"/>
        <end position="33"/>
    </location>
</feature>
<accession>A0ABQ8HMN4</accession>
<name>A0ABQ8HMN4_9ROSI</name>
<protein>
    <submittedName>
        <fullName evidence="2">Uncharacterized protein</fullName>
    </submittedName>
</protein>
<sequence>MANFCTQNSSSQRGVAMVLALVSAVVLSPLYNVTRKNHHYYYDQRKLLIGNYSYCYSSFVLPLVLGGLIIAIKTTSSSSSSMAMQGARRGGRDSLIPSLDEPSWVLRIGSSSWGLAGVLLMLLLVLSWQDSVQHFFWR</sequence>
<keyword evidence="1" id="KW-0812">Transmembrane</keyword>
<evidence type="ECO:0000313" key="2">
    <source>
        <dbReference type="EMBL" id="KAH7565576.1"/>
    </source>
</evidence>
<dbReference type="Proteomes" id="UP000827721">
    <property type="component" value="Unassembled WGS sequence"/>
</dbReference>
<keyword evidence="1" id="KW-0472">Membrane</keyword>
<dbReference type="EMBL" id="JAFEMO010000009">
    <property type="protein sequence ID" value="KAH7565576.1"/>
    <property type="molecule type" value="Genomic_DNA"/>
</dbReference>
<reference evidence="2 3" key="1">
    <citation type="submission" date="2021-02" db="EMBL/GenBank/DDBJ databases">
        <title>Plant Genome Project.</title>
        <authorList>
            <person name="Zhang R.-G."/>
        </authorList>
    </citation>
    <scope>NUCLEOTIDE SEQUENCE [LARGE SCALE GENOMIC DNA]</scope>
    <source>
        <tissue evidence="2">Leaves</tissue>
    </source>
</reference>
<dbReference type="PANTHER" id="PTHR35758">
    <property type="entry name" value="TRANSMEMBRANE PROTEIN"/>
    <property type="match status" value="1"/>
</dbReference>
<keyword evidence="3" id="KW-1185">Reference proteome</keyword>
<evidence type="ECO:0000313" key="3">
    <source>
        <dbReference type="Proteomes" id="UP000827721"/>
    </source>
</evidence>
<feature type="transmembrane region" description="Helical" evidence="1">
    <location>
        <begin position="54"/>
        <end position="72"/>
    </location>
</feature>
<gene>
    <name evidence="2" type="ORF">JRO89_XS09G0229700</name>
</gene>
<comment type="caution">
    <text evidence="2">The sequence shown here is derived from an EMBL/GenBank/DDBJ whole genome shotgun (WGS) entry which is preliminary data.</text>
</comment>
<dbReference type="PANTHER" id="PTHR35758:SF1">
    <property type="entry name" value="SERINE RICH PROTEIN"/>
    <property type="match status" value="1"/>
</dbReference>
<organism evidence="2 3">
    <name type="scientific">Xanthoceras sorbifolium</name>
    <dbReference type="NCBI Taxonomy" id="99658"/>
    <lineage>
        <taxon>Eukaryota</taxon>
        <taxon>Viridiplantae</taxon>
        <taxon>Streptophyta</taxon>
        <taxon>Embryophyta</taxon>
        <taxon>Tracheophyta</taxon>
        <taxon>Spermatophyta</taxon>
        <taxon>Magnoliopsida</taxon>
        <taxon>eudicotyledons</taxon>
        <taxon>Gunneridae</taxon>
        <taxon>Pentapetalae</taxon>
        <taxon>rosids</taxon>
        <taxon>malvids</taxon>
        <taxon>Sapindales</taxon>
        <taxon>Sapindaceae</taxon>
        <taxon>Xanthoceroideae</taxon>
        <taxon>Xanthoceras</taxon>
    </lineage>
</organism>